<dbReference type="AlphaFoldDB" id="A0A9P4N7Q1"/>
<name>A0A9P4N7Q1_9PLEO</name>
<dbReference type="EMBL" id="ML986594">
    <property type="protein sequence ID" value="KAF2267044.1"/>
    <property type="molecule type" value="Genomic_DNA"/>
</dbReference>
<dbReference type="Pfam" id="PF14479">
    <property type="entry name" value="HeLo"/>
    <property type="match status" value="1"/>
</dbReference>
<feature type="domain" description="Prion-inhibition and propagation HeLo" evidence="1">
    <location>
        <begin position="2"/>
        <end position="67"/>
    </location>
</feature>
<proteinExistence type="predicted"/>
<dbReference type="InterPro" id="IPR029498">
    <property type="entry name" value="HeLo_dom"/>
</dbReference>
<gene>
    <name evidence="2" type="ORF">CC78DRAFT_531130</name>
</gene>
<evidence type="ECO:0000313" key="2">
    <source>
        <dbReference type="EMBL" id="KAF2267044.1"/>
    </source>
</evidence>
<evidence type="ECO:0000259" key="1">
    <source>
        <dbReference type="Pfam" id="PF14479"/>
    </source>
</evidence>
<reference evidence="3" key="1">
    <citation type="journal article" date="2020" name="Stud. Mycol.">
        <title>101 Dothideomycetes genomes: A test case for predicting lifestyles and emergence of pathogens.</title>
        <authorList>
            <person name="Haridas S."/>
            <person name="Albert R."/>
            <person name="Binder M."/>
            <person name="Bloem J."/>
            <person name="LaButti K."/>
            <person name="Salamov A."/>
            <person name="Andreopoulos B."/>
            <person name="Baker S."/>
            <person name="Barry K."/>
            <person name="Bills G."/>
            <person name="Bluhm B."/>
            <person name="Cannon C."/>
            <person name="Castanera R."/>
            <person name="Culley D."/>
            <person name="Daum C."/>
            <person name="Ezra D."/>
            <person name="Gonzalez J."/>
            <person name="Henrissat B."/>
            <person name="Kuo A."/>
            <person name="Liang C."/>
            <person name="Lipzen A."/>
            <person name="Lutzoni F."/>
            <person name="Magnuson J."/>
            <person name="Mondo S."/>
            <person name="Nolan M."/>
            <person name="Ohm R."/>
            <person name="Pangilinan J."/>
            <person name="Park H.-J."/>
            <person name="Ramirez L."/>
            <person name="Alfaro M."/>
            <person name="Sun H."/>
            <person name="Tritt A."/>
            <person name="Yoshinaga Y."/>
            <person name="Zwiers L.-H."/>
            <person name="Turgeon B."/>
            <person name="Goodwin S."/>
            <person name="Spatafora J."/>
            <person name="Crous P."/>
            <person name="Grigoriev I."/>
        </authorList>
    </citation>
    <scope>NUCLEOTIDE SEQUENCE [LARGE SCALE GENOMIC DNA]</scope>
    <source>
        <strain evidence="3">CBS 304.66</strain>
    </source>
</reference>
<keyword evidence="3" id="KW-1185">Reference proteome</keyword>
<dbReference type="InterPro" id="IPR038305">
    <property type="entry name" value="HeLo_sf"/>
</dbReference>
<protein>
    <recommendedName>
        <fullName evidence="1">Prion-inhibition and propagation HeLo domain-containing protein</fullName>
    </recommendedName>
</protein>
<evidence type="ECO:0000313" key="3">
    <source>
        <dbReference type="Proteomes" id="UP000800093"/>
    </source>
</evidence>
<comment type="caution">
    <text evidence="2">The sequence shown here is derived from an EMBL/GenBank/DDBJ whole genome shotgun (WGS) entry which is preliminary data.</text>
</comment>
<organism evidence="2 3">
    <name type="scientific">Lojkania enalia</name>
    <dbReference type="NCBI Taxonomy" id="147567"/>
    <lineage>
        <taxon>Eukaryota</taxon>
        <taxon>Fungi</taxon>
        <taxon>Dikarya</taxon>
        <taxon>Ascomycota</taxon>
        <taxon>Pezizomycotina</taxon>
        <taxon>Dothideomycetes</taxon>
        <taxon>Pleosporomycetidae</taxon>
        <taxon>Pleosporales</taxon>
        <taxon>Pleosporales incertae sedis</taxon>
        <taxon>Lojkania</taxon>
    </lineage>
</organism>
<dbReference type="Gene3D" id="1.20.120.1020">
    <property type="entry name" value="Prion-inhibition and propagation, HeLo domain"/>
    <property type="match status" value="1"/>
</dbReference>
<accession>A0A9P4N7Q1</accession>
<dbReference type="OrthoDB" id="20872at2759"/>
<dbReference type="Proteomes" id="UP000800093">
    <property type="component" value="Unassembled WGS sequence"/>
</dbReference>
<sequence length="95" mass="10929">MTQSSIERQNVIWLRQKVKRALYEKKYLKKLVDNITELVDTLIELFLASQAKQGSYETQASEINSVTPELMEITGKQENNSIHASIDKFFNSPIP</sequence>